<dbReference type="Proteomes" id="UP000627521">
    <property type="component" value="Unassembled WGS sequence"/>
</dbReference>
<comment type="caution">
    <text evidence="2">The sequence shown here is derived from an EMBL/GenBank/DDBJ whole genome shotgun (WGS) entry which is preliminary data.</text>
</comment>
<protein>
    <submittedName>
        <fullName evidence="2">Uncharacterized protein</fullName>
    </submittedName>
</protein>
<feature type="transmembrane region" description="Helical" evidence="1">
    <location>
        <begin position="20"/>
        <end position="48"/>
    </location>
</feature>
<evidence type="ECO:0000313" key="2">
    <source>
        <dbReference type="EMBL" id="MBD3862909.1"/>
    </source>
</evidence>
<keyword evidence="1" id="KW-1133">Transmembrane helix</keyword>
<gene>
    <name evidence="2" type="ORF">IEG06_05560</name>
</gene>
<keyword evidence="1" id="KW-0472">Membrane</keyword>
<proteinExistence type="predicted"/>
<evidence type="ECO:0000313" key="3">
    <source>
        <dbReference type="Proteomes" id="UP000627521"/>
    </source>
</evidence>
<name>A0ABR8LRR6_9FLAO</name>
<evidence type="ECO:0000256" key="1">
    <source>
        <dbReference type="SAM" id="Phobius"/>
    </source>
</evidence>
<keyword evidence="1" id="KW-0812">Transmembrane</keyword>
<organism evidence="2 3">
    <name type="scientific">Olleya marilimosa</name>
    <dbReference type="NCBI Taxonomy" id="272164"/>
    <lineage>
        <taxon>Bacteria</taxon>
        <taxon>Pseudomonadati</taxon>
        <taxon>Bacteroidota</taxon>
        <taxon>Flavobacteriia</taxon>
        <taxon>Flavobacteriales</taxon>
        <taxon>Flavobacteriaceae</taxon>
    </lineage>
</organism>
<reference evidence="2 3" key="1">
    <citation type="submission" date="2020-09" db="EMBL/GenBank/DDBJ databases">
        <title>Bacillus nautilus sp. nov., Chryseoglobus crepusculi sp. nov, and Psychrobacter noctis sp. nov., isolated from deep-sea sponges from the equatorial Atlantic.</title>
        <authorList>
            <person name="Stennett H.L."/>
            <person name="Williams S.E."/>
        </authorList>
    </citation>
    <scope>NUCLEOTIDE SEQUENCE [LARGE SCALE GENOMIC DNA]</scope>
    <source>
        <strain evidence="2 3">28M-24</strain>
    </source>
</reference>
<accession>A0ABR8LRR6</accession>
<dbReference type="EMBL" id="JACXXH010000002">
    <property type="protein sequence ID" value="MBD3862909.1"/>
    <property type="molecule type" value="Genomic_DNA"/>
</dbReference>
<keyword evidence="3" id="KW-1185">Reference proteome</keyword>
<dbReference type="RefSeq" id="WP_191099355.1">
    <property type="nucleotide sequence ID" value="NZ_JACXXF010000002.1"/>
</dbReference>
<sequence>MKYTVDYIKKVPIWKTILGITTAILCLYIVFSGLIYGIVPIAFSILLLQTEGCQIDLKSNTYRKTYSILGLNFGKWLPLPRIDYVSVFSTKITTAVWVSAASTNITENIYAINLFCTNNKKIEASTTQNKEEAFNLALLLADALNANMLDATKAGDFKWMDKTQYRNHSTIVYTD</sequence>